<accession>A0A511FBF6</accession>
<protein>
    <submittedName>
        <fullName evidence="2">Uncharacterized protein</fullName>
    </submittedName>
</protein>
<dbReference type="EMBL" id="BJVQ01000006">
    <property type="protein sequence ID" value="GEL45617.1"/>
    <property type="molecule type" value="Genomic_DNA"/>
</dbReference>
<dbReference type="AlphaFoldDB" id="A0A511FBF6"/>
<reference evidence="3 5" key="2">
    <citation type="submission" date="2020-08" db="EMBL/GenBank/DDBJ databases">
        <title>Sequencing the genomes of 1000 actinobacteria strains.</title>
        <authorList>
            <person name="Klenk H.-P."/>
        </authorList>
    </citation>
    <scope>NUCLEOTIDE SEQUENCE [LARGE SCALE GENOMIC DNA]</scope>
    <source>
        <strain evidence="3 5">DSM 9581</strain>
    </source>
</reference>
<keyword evidence="1" id="KW-1133">Transmembrane helix</keyword>
<keyword evidence="4" id="KW-1185">Reference proteome</keyword>
<reference evidence="2 4" key="1">
    <citation type="submission" date="2019-07" db="EMBL/GenBank/DDBJ databases">
        <title>Whole genome shotgun sequence of Cellulomonas hominis NBRC 16055.</title>
        <authorList>
            <person name="Hosoyama A."/>
            <person name="Uohara A."/>
            <person name="Ohji S."/>
            <person name="Ichikawa N."/>
        </authorList>
    </citation>
    <scope>NUCLEOTIDE SEQUENCE [LARGE SCALE GENOMIC DNA]</scope>
    <source>
        <strain evidence="2 4">NBRC 16055</strain>
    </source>
</reference>
<comment type="caution">
    <text evidence="2">The sequence shown here is derived from an EMBL/GenBank/DDBJ whole genome shotgun (WGS) entry which is preliminary data.</text>
</comment>
<sequence length="81" mass="7898">MRPLAGVLAQIESDALADAPEVPVAAVLSRRRRRRAVLGGATAGGALATAGLLALTGSTLADWRGGDAADVPAPAGSGPTP</sequence>
<keyword evidence="1" id="KW-0812">Transmembrane</keyword>
<keyword evidence="1" id="KW-0472">Membrane</keyword>
<gene>
    <name evidence="2" type="ORF">CHO01_07330</name>
    <name evidence="3" type="ORF">HNR08_001182</name>
</gene>
<name>A0A511FBF6_9CELL</name>
<dbReference type="RefSeq" id="WP_183834839.1">
    <property type="nucleotide sequence ID" value="NZ_BJVQ01000006.1"/>
</dbReference>
<evidence type="ECO:0000313" key="5">
    <source>
        <dbReference type="Proteomes" id="UP000564629"/>
    </source>
</evidence>
<evidence type="ECO:0000313" key="3">
    <source>
        <dbReference type="EMBL" id="MBB5472446.1"/>
    </source>
</evidence>
<dbReference type="EMBL" id="JACHDN010000001">
    <property type="protein sequence ID" value="MBB5472446.1"/>
    <property type="molecule type" value="Genomic_DNA"/>
</dbReference>
<dbReference type="Proteomes" id="UP000564629">
    <property type="component" value="Unassembled WGS sequence"/>
</dbReference>
<evidence type="ECO:0000313" key="4">
    <source>
        <dbReference type="Proteomes" id="UP000321723"/>
    </source>
</evidence>
<evidence type="ECO:0000313" key="2">
    <source>
        <dbReference type="EMBL" id="GEL45617.1"/>
    </source>
</evidence>
<evidence type="ECO:0000256" key="1">
    <source>
        <dbReference type="SAM" id="Phobius"/>
    </source>
</evidence>
<proteinExistence type="predicted"/>
<dbReference type="Proteomes" id="UP000321723">
    <property type="component" value="Unassembled WGS sequence"/>
</dbReference>
<feature type="transmembrane region" description="Helical" evidence="1">
    <location>
        <begin position="36"/>
        <end position="55"/>
    </location>
</feature>
<organism evidence="2 4">
    <name type="scientific">Cellulomonas hominis</name>
    <dbReference type="NCBI Taxonomy" id="156981"/>
    <lineage>
        <taxon>Bacteria</taxon>
        <taxon>Bacillati</taxon>
        <taxon>Actinomycetota</taxon>
        <taxon>Actinomycetes</taxon>
        <taxon>Micrococcales</taxon>
        <taxon>Cellulomonadaceae</taxon>
        <taxon>Cellulomonas</taxon>
    </lineage>
</organism>